<dbReference type="OrthoDB" id="74689at2759"/>
<protein>
    <submittedName>
        <fullName evidence="3">Aste57867_13929 protein</fullName>
    </submittedName>
</protein>
<dbReference type="Proteomes" id="UP000332933">
    <property type="component" value="Unassembled WGS sequence"/>
</dbReference>
<dbReference type="AlphaFoldDB" id="A0A485KZC9"/>
<gene>
    <name evidence="3" type="primary">Aste57867_13929</name>
    <name evidence="2" type="ORF">As57867_013878</name>
    <name evidence="3" type="ORF">ASTE57867_13929</name>
</gene>
<sequence length="383" mass="43217">MDDFLLDDLKEGSGEWQNIQSVLRSTFYLLLESSERQERRLEKLERHVEEMQRSVEMKADKTYVQRTVQHAAGDLSANRDTLEHPSTTASVVKKVEALQLQVHGLEVRVGGGPTAAPSDHCEKTARRVQYVEDELRLIVPIIDKKADVDAVHACLAQTKESLKEALKKRAKASVVERELKKVRSAVDHIALEQHPDTKAQLGLALSRQQQQEVVLARLAYFVQKVDPTTKDDVAQLHQTVRTLETKVETMLQLKIKTDEEPEMGEVSSTSNSRTRASSIVQLAEVGRVLLIGLTELGTNASREFDDTNGLSFDDRDMRVELTTMQHQLQQQQQEQPSTTPAVNPDLQVKVLELDATVKEVIQAMNQLVNQLPISFSRPFQLFR</sequence>
<evidence type="ECO:0000313" key="4">
    <source>
        <dbReference type="Proteomes" id="UP000332933"/>
    </source>
</evidence>
<evidence type="ECO:0000313" key="3">
    <source>
        <dbReference type="EMBL" id="VFT90759.1"/>
    </source>
</evidence>
<dbReference type="EMBL" id="CAADRA010005515">
    <property type="protein sequence ID" value="VFT90759.1"/>
    <property type="molecule type" value="Genomic_DNA"/>
</dbReference>
<name>A0A485KZC9_9STRA</name>
<evidence type="ECO:0000256" key="1">
    <source>
        <dbReference type="SAM" id="Coils"/>
    </source>
</evidence>
<dbReference type="EMBL" id="VJMH01005494">
    <property type="protein sequence ID" value="KAF0695237.1"/>
    <property type="molecule type" value="Genomic_DNA"/>
</dbReference>
<proteinExistence type="predicted"/>
<reference evidence="2" key="2">
    <citation type="submission" date="2019-06" db="EMBL/GenBank/DDBJ databases">
        <title>Genomics analysis of Aphanomyces spp. identifies a new class of oomycete effector associated with host adaptation.</title>
        <authorList>
            <person name="Gaulin E."/>
        </authorList>
    </citation>
    <scope>NUCLEOTIDE SEQUENCE</scope>
    <source>
        <strain evidence="2">CBS 578.67</strain>
    </source>
</reference>
<keyword evidence="4" id="KW-1185">Reference proteome</keyword>
<evidence type="ECO:0000313" key="2">
    <source>
        <dbReference type="EMBL" id="KAF0695237.1"/>
    </source>
</evidence>
<feature type="coiled-coil region" evidence="1">
    <location>
        <begin position="34"/>
        <end position="61"/>
    </location>
</feature>
<accession>A0A485KZC9</accession>
<reference evidence="3 4" key="1">
    <citation type="submission" date="2019-03" db="EMBL/GenBank/DDBJ databases">
        <authorList>
            <person name="Gaulin E."/>
            <person name="Dumas B."/>
        </authorList>
    </citation>
    <scope>NUCLEOTIDE SEQUENCE [LARGE SCALE GENOMIC DNA]</scope>
    <source>
        <strain evidence="3">CBS 568.67</strain>
    </source>
</reference>
<organism evidence="3 4">
    <name type="scientific">Aphanomyces stellatus</name>
    <dbReference type="NCBI Taxonomy" id="120398"/>
    <lineage>
        <taxon>Eukaryota</taxon>
        <taxon>Sar</taxon>
        <taxon>Stramenopiles</taxon>
        <taxon>Oomycota</taxon>
        <taxon>Saprolegniomycetes</taxon>
        <taxon>Saprolegniales</taxon>
        <taxon>Verrucalvaceae</taxon>
        <taxon>Aphanomyces</taxon>
    </lineage>
</organism>
<keyword evidence="1" id="KW-0175">Coiled coil</keyword>